<dbReference type="EMBL" id="CAJRGZ010000004">
    <property type="protein sequence ID" value="CAG5136934.1"/>
    <property type="molecule type" value="Genomic_DNA"/>
</dbReference>
<dbReference type="OrthoDB" id="3798153at2759"/>
<feature type="transmembrane region" description="Helical" evidence="1">
    <location>
        <begin position="198"/>
        <end position="220"/>
    </location>
</feature>
<evidence type="ECO:0000313" key="3">
    <source>
        <dbReference type="Proteomes" id="UP000676310"/>
    </source>
</evidence>
<keyword evidence="3" id="KW-1185">Reference proteome</keyword>
<organism evidence="2 3">
    <name type="scientific">Alternaria atra</name>
    <dbReference type="NCBI Taxonomy" id="119953"/>
    <lineage>
        <taxon>Eukaryota</taxon>
        <taxon>Fungi</taxon>
        <taxon>Dikarya</taxon>
        <taxon>Ascomycota</taxon>
        <taxon>Pezizomycotina</taxon>
        <taxon>Dothideomycetes</taxon>
        <taxon>Pleosporomycetidae</taxon>
        <taxon>Pleosporales</taxon>
        <taxon>Pleosporineae</taxon>
        <taxon>Pleosporaceae</taxon>
        <taxon>Alternaria</taxon>
        <taxon>Alternaria sect. Ulocladioides</taxon>
    </lineage>
</organism>
<keyword evidence="1" id="KW-1133">Transmembrane helix</keyword>
<name>A0A8J2HUS2_9PLEO</name>
<gene>
    <name evidence="2" type="ORF">ALTATR162_LOCUS18</name>
</gene>
<proteinExistence type="predicted"/>
<dbReference type="Gene3D" id="3.40.50.1820">
    <property type="entry name" value="alpha/beta hydrolase"/>
    <property type="match status" value="1"/>
</dbReference>
<dbReference type="RefSeq" id="XP_043163546.1">
    <property type="nucleotide sequence ID" value="XM_043307611.1"/>
</dbReference>
<accession>A0A8J2HUS2</accession>
<comment type="caution">
    <text evidence="2">The sequence shown here is derived from an EMBL/GenBank/DDBJ whole genome shotgun (WGS) entry which is preliminary data.</text>
</comment>
<dbReference type="SUPFAM" id="SSF53474">
    <property type="entry name" value="alpha/beta-Hydrolases"/>
    <property type="match status" value="1"/>
</dbReference>
<evidence type="ECO:0000256" key="1">
    <source>
        <dbReference type="SAM" id="Phobius"/>
    </source>
</evidence>
<keyword evidence="1" id="KW-0812">Transmembrane</keyword>
<keyword evidence="1" id="KW-0472">Membrane</keyword>
<dbReference type="GeneID" id="67013173"/>
<dbReference type="Proteomes" id="UP000676310">
    <property type="component" value="Unassembled WGS sequence"/>
</dbReference>
<dbReference type="InterPro" id="IPR029058">
    <property type="entry name" value="AB_hydrolase_fold"/>
</dbReference>
<protein>
    <recommendedName>
        <fullName evidence="4">Alpha/beta-hydrolase</fullName>
    </recommendedName>
</protein>
<evidence type="ECO:0000313" key="2">
    <source>
        <dbReference type="EMBL" id="CAG5136934.1"/>
    </source>
</evidence>
<sequence length="388" mass="44209">MAVQTSRPCKETADAMKFCGDYKALHKVLNPKWTKSAAQNVFRDRAATPEWLREFELYQETYATVEPDTDSCTPAMRQVIEHELERDVNAPLKLHMAIPKNLVRTCSPTSIRIAIRFHGGGGVTGHPRYGPWECRADLEWILSSPNTISIEPTYCLLPEASGDTIYGNIRSLCAFLFKDLEAALESINPHFAIAWDHVYIFGISFGGWMALGLFLEFGNWNSRPPNFRIRAVILRCPLVKEYRREQGRFMGVEIPEQQAIDDSKKIYDIKCRMPFQLHRAGDHPPGGMYGAYALSVAKCWGMIWGSNMMFDMIKETQECPDPRAKVRIDHGTADIQVPYTSSEELCALFSEKGWQKIDLIPHEDKPHAWDYKDPITESLLDYLHTSSV</sequence>
<reference evidence="2" key="1">
    <citation type="submission" date="2021-05" db="EMBL/GenBank/DDBJ databases">
        <authorList>
            <person name="Stam R."/>
        </authorList>
    </citation>
    <scope>NUCLEOTIDE SEQUENCE</scope>
    <source>
        <strain evidence="2">CS162</strain>
    </source>
</reference>
<evidence type="ECO:0008006" key="4">
    <source>
        <dbReference type="Google" id="ProtNLM"/>
    </source>
</evidence>
<dbReference type="AlphaFoldDB" id="A0A8J2HUS2"/>